<dbReference type="Proteomes" id="UP000614200">
    <property type="component" value="Unassembled WGS sequence"/>
</dbReference>
<name>A0ABR9ZMD2_9FIRM</name>
<organism evidence="1 2">
    <name type="scientific">Fusibacter ferrireducens</name>
    <dbReference type="NCBI Taxonomy" id="2785058"/>
    <lineage>
        <taxon>Bacteria</taxon>
        <taxon>Bacillati</taxon>
        <taxon>Bacillota</taxon>
        <taxon>Clostridia</taxon>
        <taxon>Eubacteriales</taxon>
        <taxon>Eubacteriales Family XII. Incertae Sedis</taxon>
        <taxon>Fusibacter</taxon>
    </lineage>
</organism>
<dbReference type="EMBL" id="JADKNH010000001">
    <property type="protein sequence ID" value="MBF4691589.1"/>
    <property type="molecule type" value="Genomic_DNA"/>
</dbReference>
<keyword evidence="2" id="KW-1185">Reference proteome</keyword>
<accession>A0ABR9ZMD2</accession>
<reference evidence="1 2" key="1">
    <citation type="submission" date="2020-11" db="EMBL/GenBank/DDBJ databases">
        <title>Fusibacter basophilias sp. nov.</title>
        <authorList>
            <person name="Qiu D."/>
        </authorList>
    </citation>
    <scope>NUCLEOTIDE SEQUENCE [LARGE SCALE GENOMIC DNA]</scope>
    <source>
        <strain evidence="1 2">Q10-2</strain>
    </source>
</reference>
<evidence type="ECO:0000313" key="2">
    <source>
        <dbReference type="Proteomes" id="UP000614200"/>
    </source>
</evidence>
<evidence type="ECO:0000313" key="1">
    <source>
        <dbReference type="EMBL" id="MBF4691589.1"/>
    </source>
</evidence>
<dbReference type="RefSeq" id="WP_194699836.1">
    <property type="nucleotide sequence ID" value="NZ_JADKNH010000001.1"/>
</dbReference>
<protein>
    <submittedName>
        <fullName evidence="1">Uncharacterized protein</fullName>
    </submittedName>
</protein>
<gene>
    <name evidence="1" type="ORF">ISU02_00590</name>
</gene>
<proteinExistence type="predicted"/>
<comment type="caution">
    <text evidence="1">The sequence shown here is derived from an EMBL/GenBank/DDBJ whole genome shotgun (WGS) entry which is preliminary data.</text>
</comment>
<sequence>MKNQKKKIIVVLCSILLIGVSWFLDKDRYIKDNIVTIDQADGIQIVTEEKAVSYPFDEKLIDLVSYSGFVVKVDNFFVELFSPYSNKLTKMDMSIRYNKSESTIATADVYQSNDKPEEYILYMNNVYWTTSSKLVDLLELIE</sequence>